<dbReference type="OrthoDB" id="1106287at2759"/>
<dbReference type="PANTHER" id="PTHR11017">
    <property type="entry name" value="LEUCINE-RICH REPEAT-CONTAINING PROTEIN"/>
    <property type="match status" value="1"/>
</dbReference>
<evidence type="ECO:0000313" key="10">
    <source>
        <dbReference type="Proteomes" id="UP000886595"/>
    </source>
</evidence>
<dbReference type="Gene3D" id="1.10.8.430">
    <property type="entry name" value="Helical domain of apoptotic protease-activating factors"/>
    <property type="match status" value="1"/>
</dbReference>
<dbReference type="InterPro" id="IPR058192">
    <property type="entry name" value="WHD_ROQ1-like"/>
</dbReference>
<sequence>MAASSPHNDKPLVFINFRGAELRSNFVSHLHSTLRGQGINAFIDSDEQPGVVLTDLFERIEESAVAVAILSSRYTESDWCLEELVKIKECVDRDTLRVIPVFYKLRTSTVKKLEGNFGLQLWNLWRTKRDERILKWDAALQDVRGRQALRLEENSDEVAFVNKIAIHIKNFLTKENLETHGSGGEDPKLEEGSKRGSSSINPGEEHQKKLEEKLNVGCNDDETRFVGVVGMAGIGKTYLTEKLLVKLKTKISRCVFIKTKEHEVAVLQNKLVEDLLEEDHPNLRCINGNALEDWKNSLKKKKVVVVLDGVNDKKQIDAVLKNQDWIKKGSKIIITTRDKSLLKGLACDVYEVPKLSDKDSLELFTAQLCTTIEGDFVELSRKFLSYAGGNPLALKEFGEELKGRDKVYWETRLGTLTQGVGKELRSCYDELNEKEKDAFLDIAYFFRSEEENYVRSLLDSSDPESTDASKEFTDLADKFLIGVCDGRVDMHDLLFSMAKELDEATTRKYRLLPSKYEKFTGALTNKEGNDKVRGYVLDMSKIEEVPLNSQTFVDMSSLRYLKVYNSFIPRHFEAECKLNLPDEIEFPKDNIVRYFDWMNFLGKELPSDFEPKNLIDLRLPYSKITRLWNCAKITPKLRWVDLSNSRELSSLSALSDAPNLLRLNLTGCTSLKELPEDMQNMTSLVCLNLKGCTSLLSLPEITIPSLKTLILSGCSNLRTFKVISENLETLHLNGTAIDGLPLAIDNLHRLILLNLKDCKNLETLPNSLGNLKSLQELKLSRCSKIKIFPNVNMENLRLLLLDGTSIKEIPCNVVNLSFLQSLCLSRNDELCTIQFDMGQMFNLKWLEIKYCKNLTSLPRLPPNLQCLNAYGCTLLKTVGSPLAFHMPTKQIHCSTFIFTNCHELEQVARSAIISYVQKKSHLMSDSRYNQDFVFKSLVSTCFPGCDIPAWFNHQAFGSVLKMELPRYWNEGQLNGIVLCVIVSFKDYKDQNNGLQVKCTCEFTNISLSRESFIIGGWSEPGDEPHTIESDHVFIGYTTLLNMKKRQEFSSATGVSLRFKVTNGTSEVSECKVMKCGFTLIYERDEVVNRFWETVQE</sequence>
<comment type="catalytic activity">
    <reaction evidence="6">
        <text>NAD(+) + H2O = ADP-D-ribose + nicotinamide + H(+)</text>
        <dbReference type="Rhea" id="RHEA:16301"/>
        <dbReference type="ChEBI" id="CHEBI:15377"/>
        <dbReference type="ChEBI" id="CHEBI:15378"/>
        <dbReference type="ChEBI" id="CHEBI:17154"/>
        <dbReference type="ChEBI" id="CHEBI:57540"/>
        <dbReference type="ChEBI" id="CHEBI:57967"/>
        <dbReference type="EC" id="3.2.2.6"/>
    </reaction>
    <physiologicalReaction direction="left-to-right" evidence="6">
        <dbReference type="Rhea" id="RHEA:16302"/>
    </physiologicalReaction>
</comment>
<dbReference type="PROSITE" id="PS50104">
    <property type="entry name" value="TIR"/>
    <property type="match status" value="1"/>
</dbReference>
<feature type="domain" description="TIR" evidence="8">
    <location>
        <begin position="9"/>
        <end position="172"/>
    </location>
</feature>
<dbReference type="SUPFAM" id="SSF52540">
    <property type="entry name" value="P-loop containing nucleoside triphosphate hydrolases"/>
    <property type="match status" value="1"/>
</dbReference>
<keyword evidence="4" id="KW-0378">Hydrolase</keyword>
<keyword evidence="10" id="KW-1185">Reference proteome</keyword>
<dbReference type="InterPro" id="IPR027417">
    <property type="entry name" value="P-loop_NTPase"/>
</dbReference>
<dbReference type="InterPro" id="IPR032675">
    <property type="entry name" value="LRR_dom_sf"/>
</dbReference>
<dbReference type="Gene3D" id="3.80.10.10">
    <property type="entry name" value="Ribonuclease Inhibitor"/>
    <property type="match status" value="2"/>
</dbReference>
<name>A0A8X7S796_BRACI</name>
<dbReference type="FunFam" id="3.80.10.10:FF:000386">
    <property type="entry name" value="Disease resistance protein RPS4"/>
    <property type="match status" value="1"/>
</dbReference>
<dbReference type="InterPro" id="IPR045344">
    <property type="entry name" value="C-JID"/>
</dbReference>
<dbReference type="InterPro" id="IPR000157">
    <property type="entry name" value="TIR_dom"/>
</dbReference>
<dbReference type="GO" id="GO:0007165">
    <property type="term" value="P:signal transduction"/>
    <property type="evidence" value="ECO:0007669"/>
    <property type="project" value="InterPro"/>
</dbReference>
<gene>
    <name evidence="9" type="ORF">Bca52824_030470</name>
</gene>
<evidence type="ECO:0000256" key="1">
    <source>
        <dbReference type="ARBA" id="ARBA00011982"/>
    </source>
</evidence>
<keyword evidence="3" id="KW-0677">Repeat</keyword>
<dbReference type="PRINTS" id="PR00364">
    <property type="entry name" value="DISEASERSIST"/>
</dbReference>
<dbReference type="SUPFAM" id="SSF52058">
    <property type="entry name" value="L domain-like"/>
    <property type="match status" value="1"/>
</dbReference>
<evidence type="ECO:0000259" key="8">
    <source>
        <dbReference type="PROSITE" id="PS50104"/>
    </source>
</evidence>
<feature type="region of interest" description="Disordered" evidence="7">
    <location>
        <begin position="177"/>
        <end position="209"/>
    </location>
</feature>
<accession>A0A8X7S796</accession>
<dbReference type="Pfam" id="PF00931">
    <property type="entry name" value="NB-ARC"/>
    <property type="match status" value="1"/>
</dbReference>
<evidence type="ECO:0000256" key="4">
    <source>
        <dbReference type="ARBA" id="ARBA00022801"/>
    </source>
</evidence>
<organism evidence="9 10">
    <name type="scientific">Brassica carinata</name>
    <name type="common">Ethiopian mustard</name>
    <name type="synonym">Abyssinian cabbage</name>
    <dbReference type="NCBI Taxonomy" id="52824"/>
    <lineage>
        <taxon>Eukaryota</taxon>
        <taxon>Viridiplantae</taxon>
        <taxon>Streptophyta</taxon>
        <taxon>Embryophyta</taxon>
        <taxon>Tracheophyta</taxon>
        <taxon>Spermatophyta</taxon>
        <taxon>Magnoliopsida</taxon>
        <taxon>eudicotyledons</taxon>
        <taxon>Gunneridae</taxon>
        <taxon>Pentapetalae</taxon>
        <taxon>rosids</taxon>
        <taxon>malvids</taxon>
        <taxon>Brassicales</taxon>
        <taxon>Brassicaceae</taxon>
        <taxon>Brassiceae</taxon>
        <taxon>Brassica</taxon>
    </lineage>
</organism>
<dbReference type="GO" id="GO:0006952">
    <property type="term" value="P:defense response"/>
    <property type="evidence" value="ECO:0007669"/>
    <property type="project" value="InterPro"/>
</dbReference>
<dbReference type="InterPro" id="IPR035897">
    <property type="entry name" value="Toll_tir_struct_dom_sf"/>
</dbReference>
<dbReference type="FunFam" id="3.40.50.10140:FF:000007">
    <property type="entry name" value="Disease resistance protein (TIR-NBS-LRR class)"/>
    <property type="match status" value="1"/>
</dbReference>
<dbReference type="GO" id="GO:0061809">
    <property type="term" value="F:NAD+ nucleosidase activity, cyclic ADP-ribose generating"/>
    <property type="evidence" value="ECO:0007669"/>
    <property type="project" value="UniProtKB-EC"/>
</dbReference>
<evidence type="ECO:0000313" key="9">
    <source>
        <dbReference type="EMBL" id="KAG2301819.1"/>
    </source>
</evidence>
<comment type="caution">
    <text evidence="9">The sequence shown here is derived from an EMBL/GenBank/DDBJ whole genome shotgun (WGS) entry which is preliminary data.</text>
</comment>
<dbReference type="EMBL" id="JAAMPC010000007">
    <property type="protein sequence ID" value="KAG2301819.1"/>
    <property type="molecule type" value="Genomic_DNA"/>
</dbReference>
<dbReference type="InterPro" id="IPR011713">
    <property type="entry name" value="Leu-rich_rpt_3"/>
</dbReference>
<dbReference type="EC" id="3.2.2.6" evidence="1"/>
<dbReference type="SUPFAM" id="SSF52200">
    <property type="entry name" value="Toll/Interleukin receptor TIR domain"/>
    <property type="match status" value="1"/>
</dbReference>
<dbReference type="Pfam" id="PF23282">
    <property type="entry name" value="WHD_ROQ1"/>
    <property type="match status" value="1"/>
</dbReference>
<dbReference type="Pfam" id="PF20160">
    <property type="entry name" value="C-JID"/>
    <property type="match status" value="1"/>
</dbReference>
<proteinExistence type="predicted"/>
<evidence type="ECO:0000256" key="2">
    <source>
        <dbReference type="ARBA" id="ARBA00022614"/>
    </source>
</evidence>
<dbReference type="Pfam" id="PF07725">
    <property type="entry name" value="LRR_3"/>
    <property type="match status" value="1"/>
</dbReference>
<evidence type="ECO:0000256" key="6">
    <source>
        <dbReference type="ARBA" id="ARBA00047304"/>
    </source>
</evidence>
<dbReference type="Proteomes" id="UP000886595">
    <property type="component" value="Unassembled WGS sequence"/>
</dbReference>
<protein>
    <recommendedName>
        <fullName evidence="1">ADP-ribosyl cyclase/cyclic ADP-ribose hydrolase</fullName>
        <ecNumber evidence="1">3.2.2.6</ecNumber>
    </recommendedName>
</protein>
<dbReference type="Gene3D" id="3.40.50.10140">
    <property type="entry name" value="Toll/interleukin-1 receptor homology (TIR) domain"/>
    <property type="match status" value="1"/>
</dbReference>
<dbReference type="InterPro" id="IPR002182">
    <property type="entry name" value="NB-ARC"/>
</dbReference>
<dbReference type="InterPro" id="IPR044974">
    <property type="entry name" value="Disease_R_plants"/>
</dbReference>
<dbReference type="Gene3D" id="3.40.50.300">
    <property type="entry name" value="P-loop containing nucleotide triphosphate hydrolases"/>
    <property type="match status" value="1"/>
</dbReference>
<dbReference type="Pfam" id="PF01582">
    <property type="entry name" value="TIR"/>
    <property type="match status" value="1"/>
</dbReference>
<dbReference type="GO" id="GO:0043531">
    <property type="term" value="F:ADP binding"/>
    <property type="evidence" value="ECO:0007669"/>
    <property type="project" value="InterPro"/>
</dbReference>
<feature type="compositionally biased region" description="Basic and acidic residues" evidence="7">
    <location>
        <begin position="177"/>
        <end position="194"/>
    </location>
</feature>
<reference evidence="9 10" key="1">
    <citation type="submission" date="2020-02" db="EMBL/GenBank/DDBJ databases">
        <authorList>
            <person name="Ma Q."/>
            <person name="Huang Y."/>
            <person name="Song X."/>
            <person name="Pei D."/>
        </authorList>
    </citation>
    <scope>NUCLEOTIDE SEQUENCE [LARGE SCALE GENOMIC DNA]</scope>
    <source>
        <strain evidence="9">Sxm20200214</strain>
        <tissue evidence="9">Leaf</tissue>
    </source>
</reference>
<evidence type="ECO:0000256" key="5">
    <source>
        <dbReference type="ARBA" id="ARBA00023027"/>
    </source>
</evidence>
<dbReference type="InterPro" id="IPR042197">
    <property type="entry name" value="Apaf_helical"/>
</dbReference>
<dbReference type="PANTHER" id="PTHR11017:SF264">
    <property type="entry name" value="ADP-RIBOSYL CYCLASE_CYCLIC ADP-RIBOSE HYDROLASE"/>
    <property type="match status" value="1"/>
</dbReference>
<dbReference type="SMART" id="SM00255">
    <property type="entry name" value="TIR"/>
    <property type="match status" value="1"/>
</dbReference>
<evidence type="ECO:0000256" key="7">
    <source>
        <dbReference type="SAM" id="MobiDB-lite"/>
    </source>
</evidence>
<dbReference type="AlphaFoldDB" id="A0A8X7S796"/>
<keyword evidence="2" id="KW-0433">Leucine-rich repeat</keyword>
<evidence type="ECO:0000256" key="3">
    <source>
        <dbReference type="ARBA" id="ARBA00022737"/>
    </source>
</evidence>
<keyword evidence="5" id="KW-0520">NAD</keyword>